<dbReference type="PANTHER" id="PTHR46797">
    <property type="entry name" value="HTH-TYPE TRANSCRIPTIONAL REGULATOR"/>
    <property type="match status" value="1"/>
</dbReference>
<dbReference type="Pfam" id="PF01381">
    <property type="entry name" value="HTH_3"/>
    <property type="match status" value="1"/>
</dbReference>
<evidence type="ECO:0000313" key="4">
    <source>
        <dbReference type="Proteomes" id="UP001556617"/>
    </source>
</evidence>
<dbReference type="EMBL" id="JBFPER010000001">
    <property type="protein sequence ID" value="MEX0381402.1"/>
    <property type="molecule type" value="Genomic_DNA"/>
</dbReference>
<sequence>MKITLEAVVETLRNKRIQRGITIEKLSELSNVSVGTISTLETKKHTNMSVSTLFKLMNALNVSGYDIFGSEDEKINELIADNRQLRLALNGIVDQANGSLER</sequence>
<dbReference type="SMART" id="SM00530">
    <property type="entry name" value="HTH_XRE"/>
    <property type="match status" value="1"/>
</dbReference>
<organism evidence="3 4">
    <name type="scientific">Leuconostoc aquikimchii</name>
    <dbReference type="NCBI Taxonomy" id="3236804"/>
    <lineage>
        <taxon>Bacteria</taxon>
        <taxon>Bacillati</taxon>
        <taxon>Bacillota</taxon>
        <taxon>Bacilli</taxon>
        <taxon>Lactobacillales</taxon>
        <taxon>Lactobacillaceae</taxon>
        <taxon>Leuconostoc</taxon>
    </lineage>
</organism>
<proteinExistence type="predicted"/>
<dbReference type="RefSeq" id="WP_367975135.1">
    <property type="nucleotide sequence ID" value="NZ_JBFPEQ010000001.1"/>
</dbReference>
<dbReference type="InterPro" id="IPR050807">
    <property type="entry name" value="TransReg_Diox_bact_type"/>
</dbReference>
<evidence type="ECO:0000259" key="2">
    <source>
        <dbReference type="PROSITE" id="PS50943"/>
    </source>
</evidence>
<dbReference type="Proteomes" id="UP001556617">
    <property type="component" value="Unassembled WGS sequence"/>
</dbReference>
<feature type="domain" description="HTH cro/C1-type" evidence="2">
    <location>
        <begin position="12"/>
        <end position="67"/>
    </location>
</feature>
<dbReference type="InterPro" id="IPR010982">
    <property type="entry name" value="Lambda_DNA-bd_dom_sf"/>
</dbReference>
<dbReference type="PANTHER" id="PTHR46797:SF2">
    <property type="entry name" value="TRANSCRIPTIONAL REGULATOR"/>
    <property type="match status" value="1"/>
</dbReference>
<evidence type="ECO:0000313" key="3">
    <source>
        <dbReference type="EMBL" id="MEX0381402.1"/>
    </source>
</evidence>
<evidence type="ECO:0000256" key="1">
    <source>
        <dbReference type="ARBA" id="ARBA00023125"/>
    </source>
</evidence>
<gene>
    <name evidence="3" type="ORF">AB3K24_08570</name>
</gene>
<keyword evidence="1" id="KW-0238">DNA-binding</keyword>
<dbReference type="SUPFAM" id="SSF47413">
    <property type="entry name" value="lambda repressor-like DNA-binding domains"/>
    <property type="match status" value="1"/>
</dbReference>
<accession>A0ABV3S4P0</accession>
<protein>
    <submittedName>
        <fullName evidence="3">Helix-turn-helix domain-containing protein</fullName>
    </submittedName>
</protein>
<reference evidence="3 4" key="1">
    <citation type="submission" date="2024-07" db="EMBL/GenBank/DDBJ databases">
        <authorList>
            <person name="Yun M."/>
        </authorList>
    </citation>
    <scope>NUCLEOTIDE SEQUENCE [LARGE SCALE GENOMIC DNA]</scope>
    <source>
        <strain evidence="3 4">MS01</strain>
    </source>
</reference>
<name>A0ABV3S4P0_9LACO</name>
<dbReference type="InterPro" id="IPR001387">
    <property type="entry name" value="Cro/C1-type_HTH"/>
</dbReference>
<dbReference type="PROSITE" id="PS50943">
    <property type="entry name" value="HTH_CROC1"/>
    <property type="match status" value="1"/>
</dbReference>
<keyword evidence="4" id="KW-1185">Reference proteome</keyword>
<dbReference type="CDD" id="cd00093">
    <property type="entry name" value="HTH_XRE"/>
    <property type="match status" value="1"/>
</dbReference>
<comment type="caution">
    <text evidence="3">The sequence shown here is derived from an EMBL/GenBank/DDBJ whole genome shotgun (WGS) entry which is preliminary data.</text>
</comment>
<dbReference type="Gene3D" id="1.10.260.40">
    <property type="entry name" value="lambda repressor-like DNA-binding domains"/>
    <property type="match status" value="1"/>
</dbReference>